<evidence type="ECO:0000256" key="2">
    <source>
        <dbReference type="ARBA" id="ARBA00022729"/>
    </source>
</evidence>
<reference evidence="5 6" key="1">
    <citation type="journal article" date="2007" name="Int. J. Syst. Evol. Microbiol.">
        <title>Description of Pelomonas aquatica sp. nov. and Pelomonas puraquae sp. nov., isolated from industrial and haemodialysis water.</title>
        <authorList>
            <person name="Gomila M."/>
            <person name="Bowien B."/>
            <person name="Falsen E."/>
            <person name="Moore E.R."/>
            <person name="Lalucat J."/>
        </authorList>
    </citation>
    <scope>NUCLEOTIDE SEQUENCE [LARGE SCALE GENOMIC DNA]</scope>
    <source>
        <strain evidence="5 6">CCUG 52769</strain>
    </source>
</reference>
<proteinExistence type="predicted"/>
<dbReference type="InterPro" id="IPR011250">
    <property type="entry name" value="OMP/PagP_B-barrel"/>
</dbReference>
<dbReference type="Pfam" id="PF13505">
    <property type="entry name" value="OMP_b-brl"/>
    <property type="match status" value="1"/>
</dbReference>
<keyword evidence="6" id="KW-1185">Reference proteome</keyword>
<protein>
    <recommendedName>
        <fullName evidence="4">Outer membrane protein beta-barrel domain-containing protein</fullName>
    </recommendedName>
</protein>
<organism evidence="5 6">
    <name type="scientific">Roseateles puraquae</name>
    <dbReference type="NCBI Taxonomy" id="431059"/>
    <lineage>
        <taxon>Bacteria</taxon>
        <taxon>Pseudomonadati</taxon>
        <taxon>Pseudomonadota</taxon>
        <taxon>Betaproteobacteria</taxon>
        <taxon>Burkholderiales</taxon>
        <taxon>Sphaerotilaceae</taxon>
        <taxon>Roseateles</taxon>
    </lineage>
</organism>
<gene>
    <name evidence="5" type="ORF">CDO81_12330</name>
</gene>
<comment type="caution">
    <text evidence="5">The sequence shown here is derived from an EMBL/GenBank/DDBJ whole genome shotgun (WGS) entry which is preliminary data.</text>
</comment>
<dbReference type="InterPro" id="IPR027385">
    <property type="entry name" value="Beta-barrel_OMP"/>
</dbReference>
<feature type="domain" description="Outer membrane protein beta-barrel" evidence="4">
    <location>
        <begin position="6"/>
        <end position="185"/>
    </location>
</feature>
<name>A0A254NC76_9BURK</name>
<feature type="chain" id="PRO_5012422727" description="Outer membrane protein beta-barrel domain-containing protein" evidence="3">
    <location>
        <begin position="20"/>
        <end position="185"/>
    </location>
</feature>
<dbReference type="AlphaFoldDB" id="A0A254NC76"/>
<accession>A0A254NC76</accession>
<evidence type="ECO:0000256" key="1">
    <source>
        <dbReference type="ARBA" id="ARBA00004442"/>
    </source>
</evidence>
<evidence type="ECO:0000313" key="5">
    <source>
        <dbReference type="EMBL" id="OWR03977.1"/>
    </source>
</evidence>
<feature type="signal peptide" evidence="3">
    <location>
        <begin position="1"/>
        <end position="19"/>
    </location>
</feature>
<dbReference type="GO" id="GO:0009279">
    <property type="term" value="C:cell outer membrane"/>
    <property type="evidence" value="ECO:0007669"/>
    <property type="project" value="UniProtKB-SubCell"/>
</dbReference>
<evidence type="ECO:0000313" key="6">
    <source>
        <dbReference type="Proteomes" id="UP000197446"/>
    </source>
</evidence>
<dbReference type="SUPFAM" id="SSF56925">
    <property type="entry name" value="OMPA-like"/>
    <property type="match status" value="1"/>
</dbReference>
<dbReference type="Proteomes" id="UP000197446">
    <property type="component" value="Unassembled WGS sequence"/>
</dbReference>
<dbReference type="EMBL" id="NISI01000004">
    <property type="protein sequence ID" value="OWR03977.1"/>
    <property type="molecule type" value="Genomic_DNA"/>
</dbReference>
<sequence>MKKYALVIAAALAAGAAHADEPARAYLTLAGGSTHVNLDCTGATSCDKTDTGGKIVGGYSFGNGFSLEAGYWGLGKASGSDSASSGTLKSSAFTIGGAYALPLSNEWGMNLRLGAAQVKTKADVRSGAIAVSTSETKTKVYAGVGLTYAISPAVKLELGVDSTEGEVAGQKGTLRLISVGATFAF</sequence>
<comment type="subcellular location">
    <subcellularLocation>
        <location evidence="1">Cell outer membrane</location>
    </subcellularLocation>
</comment>
<keyword evidence="2 3" id="KW-0732">Signal</keyword>
<evidence type="ECO:0000256" key="3">
    <source>
        <dbReference type="SAM" id="SignalP"/>
    </source>
</evidence>
<dbReference type="OrthoDB" id="9130661at2"/>
<evidence type="ECO:0000259" key="4">
    <source>
        <dbReference type="Pfam" id="PF13505"/>
    </source>
</evidence>
<dbReference type="Gene3D" id="2.40.160.20">
    <property type="match status" value="1"/>
</dbReference>
<dbReference type="RefSeq" id="WP_088483517.1">
    <property type="nucleotide sequence ID" value="NZ_NISI01000004.1"/>
</dbReference>